<keyword evidence="3" id="KW-1185">Reference proteome</keyword>
<feature type="region of interest" description="Disordered" evidence="1">
    <location>
        <begin position="105"/>
        <end position="127"/>
    </location>
</feature>
<proteinExistence type="predicted"/>
<comment type="caution">
    <text evidence="2">The sequence shown here is derived from an EMBL/GenBank/DDBJ whole genome shotgun (WGS) entry which is preliminary data.</text>
</comment>
<feature type="compositionally biased region" description="Acidic residues" evidence="1">
    <location>
        <begin position="118"/>
        <end position="127"/>
    </location>
</feature>
<protein>
    <recommendedName>
        <fullName evidence="4">Extracellular membrane protein CFEM domain-containing protein</fullName>
    </recommendedName>
</protein>
<evidence type="ECO:0000256" key="1">
    <source>
        <dbReference type="SAM" id="MobiDB-lite"/>
    </source>
</evidence>
<reference evidence="2 3" key="1">
    <citation type="submission" date="2021-11" db="EMBL/GenBank/DDBJ databases">
        <authorList>
            <person name="Islam A."/>
            <person name="Islam S."/>
            <person name="Flora M.S."/>
            <person name="Rahman M."/>
            <person name="Ziaur R.M."/>
            <person name="Epstein J.H."/>
            <person name="Hassan M."/>
            <person name="Klassen M."/>
            <person name="Woodard K."/>
            <person name="Webb A."/>
            <person name="Webby R.J."/>
            <person name="El Zowalaty M.E."/>
        </authorList>
    </citation>
    <scope>NUCLEOTIDE SEQUENCE [LARGE SCALE GENOMIC DNA]</scope>
    <source>
        <strain evidence="2">Pbs1</strain>
    </source>
</reference>
<accession>A0ABN8D8Y9</accession>
<sequence length="127" mass="13855">MDVCRTMCLNFDRQCDQQLCCTSHKDECDDLCGENDAKGEEDDESDYALVSDGVCGLNCREAIGKAMTFGSRVDEQRRPIARPHGKSKMCVIACLGVEKEMATQAPDPTAEIAVKGDDNDDVSIETA</sequence>
<dbReference type="EMBL" id="CAKLCB010000318">
    <property type="protein sequence ID" value="CAH0519833.1"/>
    <property type="molecule type" value="Genomic_DNA"/>
</dbReference>
<dbReference type="Proteomes" id="UP001158986">
    <property type="component" value="Unassembled WGS sequence"/>
</dbReference>
<gene>
    <name evidence="2" type="ORF">PBS001_LOCUS6347</name>
</gene>
<name>A0ABN8D8Y9_9STRA</name>
<evidence type="ECO:0000313" key="3">
    <source>
        <dbReference type="Proteomes" id="UP001158986"/>
    </source>
</evidence>
<evidence type="ECO:0008006" key="4">
    <source>
        <dbReference type="Google" id="ProtNLM"/>
    </source>
</evidence>
<organism evidence="2 3">
    <name type="scientific">Peronospora belbahrii</name>
    <dbReference type="NCBI Taxonomy" id="622444"/>
    <lineage>
        <taxon>Eukaryota</taxon>
        <taxon>Sar</taxon>
        <taxon>Stramenopiles</taxon>
        <taxon>Oomycota</taxon>
        <taxon>Peronosporomycetes</taxon>
        <taxon>Peronosporales</taxon>
        <taxon>Peronosporaceae</taxon>
        <taxon>Peronospora</taxon>
    </lineage>
</organism>
<evidence type="ECO:0000313" key="2">
    <source>
        <dbReference type="EMBL" id="CAH0519833.1"/>
    </source>
</evidence>